<dbReference type="AlphaFoldDB" id="A0A3S0IN11"/>
<evidence type="ECO:0000259" key="1">
    <source>
        <dbReference type="Pfam" id="PF03372"/>
    </source>
</evidence>
<dbReference type="EMBL" id="RXNU01000005">
    <property type="protein sequence ID" value="RTR38824.1"/>
    <property type="molecule type" value="Genomic_DNA"/>
</dbReference>
<reference evidence="2 3" key="1">
    <citation type="submission" date="2018-12" db="EMBL/GenBank/DDBJ databases">
        <authorList>
            <person name="Yu L."/>
        </authorList>
    </citation>
    <scope>NUCLEOTIDE SEQUENCE [LARGE SCALE GENOMIC DNA]</scope>
    <source>
        <strain evidence="2 3">HAW-EB2</strain>
    </source>
</reference>
<dbReference type="Gene3D" id="3.60.10.10">
    <property type="entry name" value="Endonuclease/exonuclease/phosphatase"/>
    <property type="match status" value="1"/>
</dbReference>
<sequence length="284" mass="32077">MKFFSKNRWLLAVVCFIAISFVLTFSGINHANGTPKVMINLVEPIFQTQCAHPSPSGHLDLDGRLNVSVWNIYKQKRKNWKPVLKRLTHSSQLVLLQEAGLTTEMVDFINSHSLNVAMAKAFKLFGTSLGVMNLSVSEASSACAFHATEPLIRFAKSALVTHYPLSNGETLLVVNLHGINFDWKLTRYTEQFEALSLELGGHHGPIILAGDFNTWRKDRLKLISEFAKRFGLSEAEYHLDERQRFFGLALDHLFYRGLDFHHAESKVTDASDHNPIIAHFTLKS</sequence>
<evidence type="ECO:0000313" key="3">
    <source>
        <dbReference type="Proteomes" id="UP000267448"/>
    </source>
</evidence>
<dbReference type="Pfam" id="PF03372">
    <property type="entry name" value="Exo_endo_phos"/>
    <property type="match status" value="1"/>
</dbReference>
<keyword evidence="2" id="KW-0540">Nuclease</keyword>
<dbReference type="Proteomes" id="UP000267448">
    <property type="component" value="Unassembled WGS sequence"/>
</dbReference>
<accession>A0A3S0IN11</accession>
<feature type="domain" description="Endonuclease/exonuclease/phosphatase" evidence="1">
    <location>
        <begin position="70"/>
        <end position="273"/>
    </location>
</feature>
<dbReference type="NCBIfam" id="NF003840">
    <property type="entry name" value="PRK05421.1-2"/>
    <property type="match status" value="1"/>
</dbReference>
<keyword evidence="2" id="KW-0378">Hydrolase</keyword>
<gene>
    <name evidence="2" type="ORF">EKG38_11740</name>
</gene>
<proteinExistence type="predicted"/>
<dbReference type="InterPro" id="IPR036691">
    <property type="entry name" value="Endo/exonu/phosph_ase_sf"/>
</dbReference>
<organism evidence="2 3">
    <name type="scientific">Shewanella canadensis</name>
    <dbReference type="NCBI Taxonomy" id="271096"/>
    <lineage>
        <taxon>Bacteria</taxon>
        <taxon>Pseudomonadati</taxon>
        <taxon>Pseudomonadota</taxon>
        <taxon>Gammaproteobacteria</taxon>
        <taxon>Alteromonadales</taxon>
        <taxon>Shewanellaceae</taxon>
        <taxon>Shewanella</taxon>
    </lineage>
</organism>
<dbReference type="RefSeq" id="WP_126520435.1">
    <property type="nucleotide sequence ID" value="NZ_RXNU01000005.1"/>
</dbReference>
<evidence type="ECO:0000313" key="2">
    <source>
        <dbReference type="EMBL" id="RTR38824.1"/>
    </source>
</evidence>
<keyword evidence="3" id="KW-1185">Reference proteome</keyword>
<dbReference type="NCBIfam" id="NF003842">
    <property type="entry name" value="PRK05421.1-4"/>
    <property type="match status" value="1"/>
</dbReference>
<dbReference type="InterPro" id="IPR005135">
    <property type="entry name" value="Endo/exonuclease/phosphatase"/>
</dbReference>
<dbReference type="GO" id="GO:0004519">
    <property type="term" value="F:endonuclease activity"/>
    <property type="evidence" value="ECO:0007669"/>
    <property type="project" value="UniProtKB-KW"/>
</dbReference>
<comment type="caution">
    <text evidence="2">The sequence shown here is derived from an EMBL/GenBank/DDBJ whole genome shotgun (WGS) entry which is preliminary data.</text>
</comment>
<dbReference type="GO" id="GO:0004527">
    <property type="term" value="F:exonuclease activity"/>
    <property type="evidence" value="ECO:0007669"/>
    <property type="project" value="UniProtKB-KW"/>
</dbReference>
<keyword evidence="2" id="KW-0269">Exonuclease</keyword>
<dbReference type="SUPFAM" id="SSF56219">
    <property type="entry name" value="DNase I-like"/>
    <property type="match status" value="1"/>
</dbReference>
<dbReference type="NCBIfam" id="NF003841">
    <property type="entry name" value="PRK05421.1-3"/>
    <property type="match status" value="1"/>
</dbReference>
<name>A0A3S0IN11_9GAMM</name>
<protein>
    <submittedName>
        <fullName evidence="2">Endonuclease/exonuclease/phosphatase family protein</fullName>
    </submittedName>
</protein>
<dbReference type="OrthoDB" id="9793162at2"/>
<keyword evidence="2" id="KW-0255">Endonuclease</keyword>